<keyword evidence="2" id="KW-0732">Signal</keyword>
<name>A0A239B8I1_9BACT</name>
<evidence type="ECO:0000313" key="5">
    <source>
        <dbReference type="Proteomes" id="UP000198310"/>
    </source>
</evidence>
<feature type="signal peptide" evidence="2">
    <location>
        <begin position="1"/>
        <end position="19"/>
    </location>
</feature>
<keyword evidence="5" id="KW-1185">Reference proteome</keyword>
<dbReference type="GO" id="GO:0016787">
    <property type="term" value="F:hydrolase activity"/>
    <property type="evidence" value="ECO:0007669"/>
    <property type="project" value="UniProtKB-KW"/>
</dbReference>
<sequence>MKHLFALLGLLWFAAAASAQTRIDTTGGRYYKPIFANVTRTQDITYGSSIDYLGGQQALRLDVYQPTGDTVRRRPLLIFAHGGGFISGNKTDQDVTELCTRFARLGYVTASIDYRLLFLPFDTTNISIASFRGVQDMRAAIRFFRMKAATAAVTAADNYRIHPDYIYVGGSSAGAFMALQTAYLNKASEVPSTINLANLGGLEGTGGNPTYSSAVRGVINLSGALGRPTWIEAGDVPFVSMHGTNDPIVPYGAGRVGGGLPPQRIYGSAVLNTRAIAVGVQNPFYTFKRAGHVPFSGTSATAVAYMDTTFRFVRDFLRPLLRQTGTVTAAQRANTQAVLQAYPVPAATVVRLTWSSNMAFHARPVELLDAMGRVVRRFRWEQPELLIPRETLRAGTYLVRPEGLAAQRIIFE</sequence>
<organism evidence="4 5">
    <name type="scientific">Hymenobacter mucosus</name>
    <dbReference type="NCBI Taxonomy" id="1411120"/>
    <lineage>
        <taxon>Bacteria</taxon>
        <taxon>Pseudomonadati</taxon>
        <taxon>Bacteroidota</taxon>
        <taxon>Cytophagia</taxon>
        <taxon>Cytophagales</taxon>
        <taxon>Hymenobacteraceae</taxon>
        <taxon>Hymenobacter</taxon>
    </lineage>
</organism>
<dbReference type="AlphaFoldDB" id="A0A239B8I1"/>
<evidence type="ECO:0000256" key="2">
    <source>
        <dbReference type="SAM" id="SignalP"/>
    </source>
</evidence>
<dbReference type="Gene3D" id="3.40.50.1820">
    <property type="entry name" value="alpha/beta hydrolase"/>
    <property type="match status" value="1"/>
</dbReference>
<keyword evidence="1" id="KW-0378">Hydrolase</keyword>
<dbReference type="Pfam" id="PF20434">
    <property type="entry name" value="BD-FAE"/>
    <property type="match status" value="1"/>
</dbReference>
<reference evidence="5" key="1">
    <citation type="submission" date="2017-06" db="EMBL/GenBank/DDBJ databases">
        <authorList>
            <person name="Varghese N."/>
            <person name="Submissions S."/>
        </authorList>
    </citation>
    <scope>NUCLEOTIDE SEQUENCE [LARGE SCALE GENOMIC DNA]</scope>
    <source>
        <strain evidence="5">DSM 28041</strain>
    </source>
</reference>
<dbReference type="PANTHER" id="PTHR48081">
    <property type="entry name" value="AB HYDROLASE SUPERFAMILY PROTEIN C4A8.06C"/>
    <property type="match status" value="1"/>
</dbReference>
<gene>
    <name evidence="4" type="ORF">SAMN06269173_11928</name>
</gene>
<dbReference type="InterPro" id="IPR049492">
    <property type="entry name" value="BD-FAE-like_dom"/>
</dbReference>
<protein>
    <submittedName>
        <fullName evidence="4">Acetyl esterase/lipase</fullName>
    </submittedName>
</protein>
<dbReference type="EMBL" id="FZNS01000019">
    <property type="protein sequence ID" value="SNS03841.1"/>
    <property type="molecule type" value="Genomic_DNA"/>
</dbReference>
<feature type="chain" id="PRO_5012218466" evidence="2">
    <location>
        <begin position="20"/>
        <end position="412"/>
    </location>
</feature>
<proteinExistence type="predicted"/>
<accession>A0A239B8I1</accession>
<feature type="domain" description="BD-FAE-like" evidence="3">
    <location>
        <begin position="61"/>
        <end position="192"/>
    </location>
</feature>
<dbReference type="InterPro" id="IPR029058">
    <property type="entry name" value="AB_hydrolase_fold"/>
</dbReference>
<evidence type="ECO:0000259" key="3">
    <source>
        <dbReference type="Pfam" id="PF20434"/>
    </source>
</evidence>
<evidence type="ECO:0000313" key="4">
    <source>
        <dbReference type="EMBL" id="SNS03841.1"/>
    </source>
</evidence>
<dbReference type="RefSeq" id="WP_089334374.1">
    <property type="nucleotide sequence ID" value="NZ_FZNS01000019.1"/>
</dbReference>
<dbReference type="InterPro" id="IPR050300">
    <property type="entry name" value="GDXG_lipolytic_enzyme"/>
</dbReference>
<dbReference type="Proteomes" id="UP000198310">
    <property type="component" value="Unassembled WGS sequence"/>
</dbReference>
<dbReference type="SUPFAM" id="SSF53474">
    <property type="entry name" value="alpha/beta-Hydrolases"/>
    <property type="match status" value="1"/>
</dbReference>
<evidence type="ECO:0000256" key="1">
    <source>
        <dbReference type="ARBA" id="ARBA00022801"/>
    </source>
</evidence>